<keyword evidence="2" id="KW-0472">Membrane</keyword>
<feature type="transmembrane region" description="Helical" evidence="2">
    <location>
        <begin position="217"/>
        <end position="238"/>
    </location>
</feature>
<comment type="caution">
    <text evidence="3">The sequence shown here is derived from an EMBL/GenBank/DDBJ whole genome shotgun (WGS) entry which is preliminary data.</text>
</comment>
<evidence type="ECO:0000256" key="2">
    <source>
        <dbReference type="SAM" id="Phobius"/>
    </source>
</evidence>
<evidence type="ECO:0000256" key="1">
    <source>
        <dbReference type="SAM" id="MobiDB-lite"/>
    </source>
</evidence>
<accession>A0AA40K0M0</accession>
<keyword evidence="2" id="KW-0812">Transmembrane</keyword>
<gene>
    <name evidence="3" type="ORF">B0T18DRAFT_306484</name>
</gene>
<dbReference type="Proteomes" id="UP001172155">
    <property type="component" value="Unassembled WGS sequence"/>
</dbReference>
<dbReference type="EMBL" id="JAUKUD010000006">
    <property type="protein sequence ID" value="KAK0741568.1"/>
    <property type="molecule type" value="Genomic_DNA"/>
</dbReference>
<sequence>MSQPNPFIANGTCYTGKGAQADSAFIPCGNAAFGHLTCCSRGDMCLADRACYNGQFGTTYLIGCTDPEYSDGKCPEKQFGECYIPWVGLVYCNGTSNEWVACSQAAKNPTITKPDPCWCLPKAKRTAVAFKDSSVLENIASLPTATGLSILWQTGHVPVVTVLTAGSNPASPSGSTTSQTLTSAVPSGSTSLAPGPTAQGIDDVEGEGSGMSAGAKAGLGIGLALVATVILILAFLFLRRRR</sequence>
<organism evidence="3 4">
    <name type="scientific">Schizothecium vesticola</name>
    <dbReference type="NCBI Taxonomy" id="314040"/>
    <lineage>
        <taxon>Eukaryota</taxon>
        <taxon>Fungi</taxon>
        <taxon>Dikarya</taxon>
        <taxon>Ascomycota</taxon>
        <taxon>Pezizomycotina</taxon>
        <taxon>Sordariomycetes</taxon>
        <taxon>Sordariomycetidae</taxon>
        <taxon>Sordariales</taxon>
        <taxon>Schizotheciaceae</taxon>
        <taxon>Schizothecium</taxon>
    </lineage>
</organism>
<proteinExistence type="predicted"/>
<keyword evidence="4" id="KW-1185">Reference proteome</keyword>
<dbReference type="AlphaFoldDB" id="A0AA40K0M0"/>
<feature type="compositionally biased region" description="Polar residues" evidence="1">
    <location>
        <begin position="168"/>
        <end position="192"/>
    </location>
</feature>
<evidence type="ECO:0000313" key="3">
    <source>
        <dbReference type="EMBL" id="KAK0741568.1"/>
    </source>
</evidence>
<keyword evidence="2" id="KW-1133">Transmembrane helix</keyword>
<protein>
    <submittedName>
        <fullName evidence="3">Uncharacterized protein</fullName>
    </submittedName>
</protein>
<reference evidence="3" key="1">
    <citation type="submission" date="2023-06" db="EMBL/GenBank/DDBJ databases">
        <title>Genome-scale phylogeny and comparative genomics of the fungal order Sordariales.</title>
        <authorList>
            <consortium name="Lawrence Berkeley National Laboratory"/>
            <person name="Hensen N."/>
            <person name="Bonometti L."/>
            <person name="Westerberg I."/>
            <person name="Brannstrom I.O."/>
            <person name="Guillou S."/>
            <person name="Cros-Aarteil S."/>
            <person name="Calhoun S."/>
            <person name="Haridas S."/>
            <person name="Kuo A."/>
            <person name="Mondo S."/>
            <person name="Pangilinan J."/>
            <person name="Riley R."/>
            <person name="LaButti K."/>
            <person name="Andreopoulos B."/>
            <person name="Lipzen A."/>
            <person name="Chen C."/>
            <person name="Yanf M."/>
            <person name="Daum C."/>
            <person name="Ng V."/>
            <person name="Clum A."/>
            <person name="Steindorff A."/>
            <person name="Ohm R."/>
            <person name="Martin F."/>
            <person name="Silar P."/>
            <person name="Natvig D."/>
            <person name="Lalanne C."/>
            <person name="Gautier V."/>
            <person name="Ament-velasquez S.L."/>
            <person name="Kruys A."/>
            <person name="Hutchinson M.I."/>
            <person name="Powell A.J."/>
            <person name="Barry K."/>
            <person name="Miller A.N."/>
            <person name="Grigoriev I.V."/>
            <person name="Debuchy R."/>
            <person name="Gladieux P."/>
            <person name="Thoren M.H."/>
            <person name="Johannesson H."/>
        </authorList>
    </citation>
    <scope>NUCLEOTIDE SEQUENCE</scope>
    <source>
        <strain evidence="3">SMH3187-1</strain>
    </source>
</reference>
<feature type="region of interest" description="Disordered" evidence="1">
    <location>
        <begin position="168"/>
        <end position="209"/>
    </location>
</feature>
<evidence type="ECO:0000313" key="4">
    <source>
        <dbReference type="Proteomes" id="UP001172155"/>
    </source>
</evidence>
<feature type="non-terminal residue" evidence="3">
    <location>
        <position position="1"/>
    </location>
</feature>
<name>A0AA40K0M0_9PEZI</name>